<evidence type="ECO:0000256" key="1">
    <source>
        <dbReference type="SAM" id="Phobius"/>
    </source>
</evidence>
<dbReference type="Proteomes" id="UP000540506">
    <property type="component" value="Unassembled WGS sequence"/>
</dbReference>
<sequence>METPTMVVAGGVLALFGGALLFWCAAELRLRHRLRRHGVPVTAQVIPDPAAAQALDPAPLLAYATLPTVGLTADSDRVGRADPVAVLARPRGSTPLRRPAQPAPGTSVRVSYDPREPARVVLTGRGIAASLPMDVFWILLGTSSLAGGLSLLASVLVR</sequence>
<keyword evidence="1" id="KW-1133">Transmembrane helix</keyword>
<name>A0A7W7VWS6_KITKI</name>
<evidence type="ECO:0008006" key="4">
    <source>
        <dbReference type="Google" id="ProtNLM"/>
    </source>
</evidence>
<keyword evidence="1" id="KW-0812">Transmembrane</keyword>
<dbReference type="AlphaFoldDB" id="A0A7W7VWS6"/>
<proteinExistence type="predicted"/>
<reference evidence="2 3" key="1">
    <citation type="submission" date="2020-08" db="EMBL/GenBank/DDBJ databases">
        <title>Sequencing the genomes of 1000 actinobacteria strains.</title>
        <authorList>
            <person name="Klenk H.-P."/>
        </authorList>
    </citation>
    <scope>NUCLEOTIDE SEQUENCE [LARGE SCALE GENOMIC DNA]</scope>
    <source>
        <strain evidence="2 3">DSM 41654</strain>
    </source>
</reference>
<accession>A0A7W7VWS6</accession>
<evidence type="ECO:0000313" key="2">
    <source>
        <dbReference type="EMBL" id="MBB4924840.1"/>
    </source>
</evidence>
<dbReference type="EMBL" id="JACHJV010000001">
    <property type="protein sequence ID" value="MBB4924840.1"/>
    <property type="molecule type" value="Genomic_DNA"/>
</dbReference>
<feature type="transmembrane region" description="Helical" evidence="1">
    <location>
        <begin position="6"/>
        <end position="26"/>
    </location>
</feature>
<comment type="caution">
    <text evidence="2">The sequence shown here is derived from an EMBL/GenBank/DDBJ whole genome shotgun (WGS) entry which is preliminary data.</text>
</comment>
<keyword evidence="3" id="KW-1185">Reference proteome</keyword>
<gene>
    <name evidence="2" type="ORF">FHR34_003833</name>
</gene>
<dbReference type="RefSeq" id="WP_184936716.1">
    <property type="nucleotide sequence ID" value="NZ_JACHJV010000001.1"/>
</dbReference>
<keyword evidence="1" id="KW-0472">Membrane</keyword>
<evidence type="ECO:0000313" key="3">
    <source>
        <dbReference type="Proteomes" id="UP000540506"/>
    </source>
</evidence>
<feature type="transmembrane region" description="Helical" evidence="1">
    <location>
        <begin position="135"/>
        <end position="157"/>
    </location>
</feature>
<organism evidence="2 3">
    <name type="scientific">Kitasatospora kifunensis</name>
    <name type="common">Streptomyces kifunensis</name>
    <dbReference type="NCBI Taxonomy" id="58351"/>
    <lineage>
        <taxon>Bacteria</taxon>
        <taxon>Bacillati</taxon>
        <taxon>Actinomycetota</taxon>
        <taxon>Actinomycetes</taxon>
        <taxon>Kitasatosporales</taxon>
        <taxon>Streptomycetaceae</taxon>
        <taxon>Kitasatospora</taxon>
    </lineage>
</organism>
<protein>
    <recommendedName>
        <fullName evidence="4">DUF3592 domain-containing protein</fullName>
    </recommendedName>
</protein>